<keyword evidence="7 8" id="KW-0066">ATP synthesis</keyword>
<evidence type="ECO:0000256" key="7">
    <source>
        <dbReference type="ARBA" id="ARBA00023310"/>
    </source>
</evidence>
<dbReference type="SUPFAM" id="SSF46604">
    <property type="entry name" value="Epsilon subunit of F1F0-ATP synthase C-terminal domain"/>
    <property type="match status" value="1"/>
</dbReference>
<keyword evidence="3 8" id="KW-0813">Transport</keyword>
<evidence type="ECO:0000256" key="3">
    <source>
        <dbReference type="ARBA" id="ARBA00022448"/>
    </source>
</evidence>
<evidence type="ECO:0000256" key="8">
    <source>
        <dbReference type="HAMAP-Rule" id="MF_00530"/>
    </source>
</evidence>
<name>A0A2M6K9B9_9BACT</name>
<keyword evidence="5 8" id="KW-0472">Membrane</keyword>
<dbReference type="GO" id="GO:0046933">
    <property type="term" value="F:proton-transporting ATP synthase activity, rotational mechanism"/>
    <property type="evidence" value="ECO:0007669"/>
    <property type="project" value="UniProtKB-UniRule"/>
</dbReference>
<evidence type="ECO:0000313" key="11">
    <source>
        <dbReference type="EMBL" id="PIR13433.1"/>
    </source>
</evidence>
<dbReference type="HAMAP" id="MF_00530">
    <property type="entry name" value="ATP_synth_epsil_bac"/>
    <property type="match status" value="1"/>
</dbReference>
<dbReference type="EMBL" id="PCWW01000037">
    <property type="protein sequence ID" value="PIR13433.1"/>
    <property type="molecule type" value="Genomic_DNA"/>
</dbReference>
<proteinExistence type="inferred from homology"/>
<reference evidence="11 12" key="1">
    <citation type="submission" date="2017-09" db="EMBL/GenBank/DDBJ databases">
        <title>Depth-based differentiation of microbial function through sediment-hosted aquifers and enrichment of novel symbionts in the deep terrestrial subsurface.</title>
        <authorList>
            <person name="Probst A.J."/>
            <person name="Ladd B."/>
            <person name="Jarett J.K."/>
            <person name="Geller-Mcgrath D.E."/>
            <person name="Sieber C.M."/>
            <person name="Emerson J.B."/>
            <person name="Anantharaman K."/>
            <person name="Thomas B.C."/>
            <person name="Malmstrom R."/>
            <person name="Stieglmeier M."/>
            <person name="Klingl A."/>
            <person name="Woyke T."/>
            <person name="Ryan C.M."/>
            <person name="Banfield J.F."/>
        </authorList>
    </citation>
    <scope>NUCLEOTIDE SEQUENCE [LARGE SCALE GENOMIC DNA]</scope>
    <source>
        <strain evidence="11">CG11_big_fil_rev_8_21_14_0_20_39_10</strain>
    </source>
</reference>
<comment type="function">
    <text evidence="8">Produces ATP from ADP in the presence of a proton gradient across the membrane.</text>
</comment>
<evidence type="ECO:0000256" key="5">
    <source>
        <dbReference type="ARBA" id="ARBA00023136"/>
    </source>
</evidence>
<keyword evidence="8" id="KW-0375">Hydrogen ion transport</keyword>
<comment type="similarity">
    <text evidence="2 8 9">Belongs to the ATPase epsilon chain family.</text>
</comment>
<dbReference type="GO" id="GO:0005886">
    <property type="term" value="C:plasma membrane"/>
    <property type="evidence" value="ECO:0007669"/>
    <property type="project" value="UniProtKB-SubCell"/>
</dbReference>
<comment type="subunit">
    <text evidence="8 9">F-type ATPases have 2 components, CF(1) - the catalytic core - and CF(0) - the membrane proton channel. CF(1) has five subunits: alpha(3), beta(3), gamma(1), delta(1), epsilon(1). CF(0) has three main subunits: a, b and c.</text>
</comment>
<protein>
    <recommendedName>
        <fullName evidence="8">ATP synthase epsilon chain</fullName>
    </recommendedName>
    <alternativeName>
        <fullName evidence="8">ATP synthase F1 sector epsilon subunit</fullName>
    </alternativeName>
    <alternativeName>
        <fullName evidence="8">F-ATPase epsilon subunit</fullName>
    </alternativeName>
</protein>
<evidence type="ECO:0000259" key="10">
    <source>
        <dbReference type="Pfam" id="PF02823"/>
    </source>
</evidence>
<feature type="domain" description="ATP synthase F1 complex delta/epsilon subunit N-terminal" evidence="10">
    <location>
        <begin position="2"/>
        <end position="80"/>
    </location>
</feature>
<keyword evidence="8" id="KW-1003">Cell membrane</keyword>
<comment type="subcellular location">
    <subcellularLocation>
        <location evidence="1 8">Cell membrane</location>
        <topology evidence="1 8">Peripheral membrane protein</topology>
    </subcellularLocation>
</comment>
<dbReference type="GO" id="GO:0045259">
    <property type="term" value="C:proton-transporting ATP synthase complex"/>
    <property type="evidence" value="ECO:0007669"/>
    <property type="project" value="UniProtKB-KW"/>
</dbReference>
<comment type="caution">
    <text evidence="11">The sequence shown here is derived from an EMBL/GenBank/DDBJ whole genome shotgun (WGS) entry which is preliminary data.</text>
</comment>
<evidence type="ECO:0000256" key="4">
    <source>
        <dbReference type="ARBA" id="ARBA00023065"/>
    </source>
</evidence>
<dbReference type="PANTHER" id="PTHR13822:SF10">
    <property type="entry name" value="ATP SYNTHASE EPSILON CHAIN, CHLOROPLASTIC"/>
    <property type="match status" value="1"/>
</dbReference>
<accession>A0A2M6K9B9</accession>
<dbReference type="PANTHER" id="PTHR13822">
    <property type="entry name" value="ATP SYNTHASE DELTA/EPSILON CHAIN"/>
    <property type="match status" value="1"/>
</dbReference>
<dbReference type="InterPro" id="IPR001469">
    <property type="entry name" value="ATP_synth_F1_dsu/esu"/>
</dbReference>
<dbReference type="InterPro" id="IPR036794">
    <property type="entry name" value="ATP_F1_dsu/esu_C_sf"/>
</dbReference>
<dbReference type="InterPro" id="IPR036771">
    <property type="entry name" value="ATPsynth_dsu/esu_N"/>
</dbReference>
<gene>
    <name evidence="8 11" type="primary">atpC</name>
    <name evidence="11" type="ORF">COV49_02270</name>
</gene>
<dbReference type="Pfam" id="PF02823">
    <property type="entry name" value="ATP-synt_DE_N"/>
    <property type="match status" value="1"/>
</dbReference>
<sequence length="137" mass="15535">MLHLKVITPKKLVYEEDVNAVIVPTVAGEITILPKHAAILSLLKEGVITIKKEKEMEYLSVGGGYLETDGKTIHILVSRAYGQDDINEDRTKEAMERAEKILSDTKDKQERDEALRSMKRSVVDMKLLSKIRRRKSS</sequence>
<dbReference type="AlphaFoldDB" id="A0A2M6K9B9"/>
<organism evidence="11 12">
    <name type="scientific">Candidatus Falkowbacteria bacterium CG11_big_fil_rev_8_21_14_0_20_39_10</name>
    <dbReference type="NCBI Taxonomy" id="1974570"/>
    <lineage>
        <taxon>Bacteria</taxon>
        <taxon>Candidatus Falkowiibacteriota</taxon>
    </lineage>
</organism>
<evidence type="ECO:0000256" key="6">
    <source>
        <dbReference type="ARBA" id="ARBA00023196"/>
    </source>
</evidence>
<dbReference type="Proteomes" id="UP000230869">
    <property type="component" value="Unassembled WGS sequence"/>
</dbReference>
<dbReference type="CDD" id="cd12152">
    <property type="entry name" value="F1-ATPase_delta"/>
    <property type="match status" value="1"/>
</dbReference>
<dbReference type="NCBIfam" id="TIGR01216">
    <property type="entry name" value="ATP_synt_epsi"/>
    <property type="match status" value="1"/>
</dbReference>
<evidence type="ECO:0000256" key="1">
    <source>
        <dbReference type="ARBA" id="ARBA00004202"/>
    </source>
</evidence>
<keyword evidence="6 8" id="KW-0139">CF(1)</keyword>
<dbReference type="SUPFAM" id="SSF51344">
    <property type="entry name" value="Epsilon subunit of F1F0-ATP synthase N-terminal domain"/>
    <property type="match status" value="1"/>
</dbReference>
<evidence type="ECO:0000256" key="9">
    <source>
        <dbReference type="RuleBase" id="RU003656"/>
    </source>
</evidence>
<keyword evidence="4 8" id="KW-0406">Ion transport</keyword>
<dbReference type="Gene3D" id="2.60.15.10">
    <property type="entry name" value="F0F1 ATP synthase delta/epsilon subunit, N-terminal"/>
    <property type="match status" value="1"/>
</dbReference>
<evidence type="ECO:0000313" key="12">
    <source>
        <dbReference type="Proteomes" id="UP000230869"/>
    </source>
</evidence>
<evidence type="ECO:0000256" key="2">
    <source>
        <dbReference type="ARBA" id="ARBA00005712"/>
    </source>
</evidence>
<dbReference type="InterPro" id="IPR020546">
    <property type="entry name" value="ATP_synth_F1_dsu/esu_N"/>
</dbReference>
<dbReference type="GO" id="GO:0005524">
    <property type="term" value="F:ATP binding"/>
    <property type="evidence" value="ECO:0007669"/>
    <property type="project" value="UniProtKB-UniRule"/>
</dbReference>